<comment type="caution">
    <text evidence="5">The sequence shown here is derived from an EMBL/GenBank/DDBJ whole genome shotgun (WGS) entry which is preliminary data.</text>
</comment>
<dbReference type="EMBL" id="NWMW01000003">
    <property type="protein sequence ID" value="PCD01626.1"/>
    <property type="molecule type" value="Genomic_DNA"/>
</dbReference>
<dbReference type="InterPro" id="IPR018893">
    <property type="entry name" value="T8SS_CsgF"/>
</dbReference>
<evidence type="ECO:0000256" key="4">
    <source>
        <dbReference type="SAM" id="SignalP"/>
    </source>
</evidence>
<feature type="chain" id="PRO_5012268981" description="Curli production assembly/transport component CsgF" evidence="4">
    <location>
        <begin position="23"/>
        <end position="141"/>
    </location>
</feature>
<sequence>MRIVIRAATLVAMAFVPTSASASDIVYTPINPSFGGNPFNSAHLLGIAAAQNKYKDPSAITNANPADQFLRTLQSRLLSSLATQITDLIFGDNAQESGLIKFGDQEISFVRGLDSVTLTISNLADGSVTEIVVPLLTGDGL</sequence>
<comment type="function">
    <text evidence="1">May be involved in the biogenesis of curli organelles.</text>
</comment>
<dbReference type="Pfam" id="PF10614">
    <property type="entry name" value="CsgF"/>
    <property type="match status" value="1"/>
</dbReference>
<dbReference type="AlphaFoldDB" id="A0A2A4B1W4"/>
<proteinExistence type="predicted"/>
<evidence type="ECO:0000256" key="3">
    <source>
        <dbReference type="ARBA" id="ARBA00022729"/>
    </source>
</evidence>
<keyword evidence="3 4" id="KW-0732">Signal</keyword>
<dbReference type="Proteomes" id="UP000218366">
    <property type="component" value="Unassembled WGS sequence"/>
</dbReference>
<organism evidence="5 6">
    <name type="scientific">Sphingomonas spermidinifaciens</name>
    <dbReference type="NCBI Taxonomy" id="1141889"/>
    <lineage>
        <taxon>Bacteria</taxon>
        <taxon>Pseudomonadati</taxon>
        <taxon>Pseudomonadota</taxon>
        <taxon>Alphaproteobacteria</taxon>
        <taxon>Sphingomonadales</taxon>
        <taxon>Sphingomonadaceae</taxon>
        <taxon>Sphingomonas</taxon>
    </lineage>
</organism>
<protein>
    <recommendedName>
        <fullName evidence="2">Curli production assembly/transport component CsgF</fullName>
    </recommendedName>
</protein>
<dbReference type="OrthoDB" id="1443407at2"/>
<evidence type="ECO:0000256" key="1">
    <source>
        <dbReference type="ARBA" id="ARBA00003989"/>
    </source>
</evidence>
<keyword evidence="6" id="KW-1185">Reference proteome</keyword>
<accession>A0A2A4B1W4</accession>
<evidence type="ECO:0000313" key="5">
    <source>
        <dbReference type="EMBL" id="PCD01626.1"/>
    </source>
</evidence>
<evidence type="ECO:0000256" key="2">
    <source>
        <dbReference type="ARBA" id="ARBA00014031"/>
    </source>
</evidence>
<reference evidence="5 6" key="1">
    <citation type="submission" date="2017-09" db="EMBL/GenBank/DDBJ databases">
        <title>Sphingomonas spermidinifaciens 9NM-10, whole genome shotgun sequence.</title>
        <authorList>
            <person name="Feng G."/>
            <person name="Zhu H."/>
        </authorList>
    </citation>
    <scope>NUCLEOTIDE SEQUENCE [LARGE SCALE GENOMIC DNA]</scope>
    <source>
        <strain evidence="5 6">9NM-10</strain>
    </source>
</reference>
<gene>
    <name evidence="5" type="ORF">COC42_15980</name>
</gene>
<name>A0A2A4B1W4_9SPHN</name>
<evidence type="ECO:0000313" key="6">
    <source>
        <dbReference type="Proteomes" id="UP000218366"/>
    </source>
</evidence>
<feature type="signal peptide" evidence="4">
    <location>
        <begin position="1"/>
        <end position="22"/>
    </location>
</feature>
<dbReference type="RefSeq" id="WP_096344371.1">
    <property type="nucleotide sequence ID" value="NZ_NWMW01000003.1"/>
</dbReference>